<sequence length="116" mass="12791">MADVVIPDWTKLGSTLRAARSRQRLTQEQVAERAGVSRSWLARVESGHRAAEFQQVLRLVNALGMTVVLRDREQGAEESAAAFEADDVLKSYAAAHEDIAEQRRRSWGAPSETGDA</sequence>
<evidence type="ECO:0000313" key="4">
    <source>
        <dbReference type="Proteomes" id="UP000007967"/>
    </source>
</evidence>
<dbReference type="CDD" id="cd00093">
    <property type="entry name" value="HTH_XRE"/>
    <property type="match status" value="1"/>
</dbReference>
<dbReference type="EMBL" id="CP001736">
    <property type="protein sequence ID" value="ADB29907.1"/>
    <property type="molecule type" value="Genomic_DNA"/>
</dbReference>
<dbReference type="GO" id="GO:0003700">
    <property type="term" value="F:DNA-binding transcription factor activity"/>
    <property type="evidence" value="ECO:0007669"/>
    <property type="project" value="TreeGrafter"/>
</dbReference>
<dbReference type="Gene3D" id="1.10.260.40">
    <property type="entry name" value="lambda repressor-like DNA-binding domains"/>
    <property type="match status" value="1"/>
</dbReference>
<organism evidence="3 4">
    <name type="scientific">Kribbella flavida (strain DSM 17836 / JCM 10339 / NBRC 14399)</name>
    <dbReference type="NCBI Taxonomy" id="479435"/>
    <lineage>
        <taxon>Bacteria</taxon>
        <taxon>Bacillati</taxon>
        <taxon>Actinomycetota</taxon>
        <taxon>Actinomycetes</taxon>
        <taxon>Propionibacteriales</taxon>
        <taxon>Kribbellaceae</taxon>
        <taxon>Kribbella</taxon>
    </lineage>
</organism>
<dbReference type="SMART" id="SM00530">
    <property type="entry name" value="HTH_XRE"/>
    <property type="match status" value="1"/>
</dbReference>
<dbReference type="Pfam" id="PF13560">
    <property type="entry name" value="HTH_31"/>
    <property type="match status" value="1"/>
</dbReference>
<dbReference type="KEGG" id="kfl:Kfla_0788"/>
<dbReference type="HOGENOM" id="CLU_2093615_0_0_11"/>
<protein>
    <submittedName>
        <fullName evidence="3">Transcriptional regulator, XRE family</fullName>
    </submittedName>
</protein>
<evidence type="ECO:0000313" key="3">
    <source>
        <dbReference type="EMBL" id="ADB29907.1"/>
    </source>
</evidence>
<dbReference type="STRING" id="479435.Kfla_0788"/>
<evidence type="ECO:0000256" key="1">
    <source>
        <dbReference type="ARBA" id="ARBA00023125"/>
    </source>
</evidence>
<gene>
    <name evidence="3" type="ordered locus">Kfla_0788</name>
</gene>
<dbReference type="GO" id="GO:0003677">
    <property type="term" value="F:DNA binding"/>
    <property type="evidence" value="ECO:0007669"/>
    <property type="project" value="UniProtKB-KW"/>
</dbReference>
<dbReference type="SUPFAM" id="SSF47413">
    <property type="entry name" value="lambda repressor-like DNA-binding domains"/>
    <property type="match status" value="1"/>
</dbReference>
<feature type="domain" description="HTH cro/C1-type" evidence="2">
    <location>
        <begin position="16"/>
        <end position="70"/>
    </location>
</feature>
<dbReference type="AlphaFoldDB" id="D2PYR1"/>
<reference evidence="4" key="1">
    <citation type="submission" date="2009-09" db="EMBL/GenBank/DDBJ databases">
        <title>The complete genome of Kribbella flavida DSM 17836.</title>
        <authorList>
            <consortium name="US DOE Joint Genome Institute (JGI-PGF)"/>
            <person name="Lucas S."/>
            <person name="Copeland A."/>
            <person name="Lapidus A."/>
            <person name="Glavina del Rio T."/>
            <person name="Dalin E."/>
            <person name="Tice H."/>
            <person name="Bruce D."/>
            <person name="Goodwin L."/>
            <person name="Pitluck S."/>
            <person name="Kyrpides N."/>
            <person name="Mavromatis K."/>
            <person name="Ivanova N."/>
            <person name="Saunders E."/>
            <person name="Brettin T."/>
            <person name="Detter J.C."/>
            <person name="Han C."/>
            <person name="Larimer F."/>
            <person name="Land M."/>
            <person name="Hauser L."/>
            <person name="Markowitz V."/>
            <person name="Cheng J.-F."/>
            <person name="Hugenholtz P."/>
            <person name="Woyke T."/>
            <person name="Wu D."/>
            <person name="Pukall R."/>
            <person name="Klenk H.-P."/>
            <person name="Eisen J.A."/>
        </authorList>
    </citation>
    <scope>NUCLEOTIDE SEQUENCE [LARGE SCALE GENOMIC DNA]</scope>
    <source>
        <strain evidence="4">DSM 17836 / JCM 10339 / NBRC 14399</strain>
    </source>
</reference>
<proteinExistence type="predicted"/>
<dbReference type="eggNOG" id="COG1396">
    <property type="taxonomic scope" value="Bacteria"/>
</dbReference>
<dbReference type="PROSITE" id="PS50943">
    <property type="entry name" value="HTH_CROC1"/>
    <property type="match status" value="1"/>
</dbReference>
<reference evidence="3 4" key="2">
    <citation type="journal article" date="2010" name="Stand. Genomic Sci.">
        <title>Complete genome sequence of Kribbella flavida type strain (IFO 14399).</title>
        <authorList>
            <person name="Pukall R."/>
            <person name="Lapidus A."/>
            <person name="Glavina Del Rio T."/>
            <person name="Copeland A."/>
            <person name="Tice H."/>
            <person name="Cheng J.-F."/>
            <person name="Lucas S."/>
            <person name="Chen F."/>
            <person name="Nolan M."/>
            <person name="LaButti K."/>
            <person name="Pati A."/>
            <person name="Ivanova N."/>
            <person name="Mavrommatis K."/>
            <person name="Mikhailova N."/>
            <person name="Pitluck S."/>
            <person name="Bruce D."/>
            <person name="Goodwin L."/>
            <person name="Land M."/>
            <person name="Hauser L."/>
            <person name="Chang Y.-J."/>
            <person name="Jeffries C.D."/>
            <person name="Chen A."/>
            <person name="Palaniappan K."/>
            <person name="Chain P."/>
            <person name="Rohde M."/>
            <person name="Goeker M."/>
            <person name="Bristow J."/>
            <person name="Eisen J.A."/>
            <person name="Markowitz V."/>
            <person name="Hugenholtz P."/>
            <person name="Kyrpides N.C."/>
            <person name="Klenk H.-P."/>
            <person name="Brettin T."/>
        </authorList>
    </citation>
    <scope>NUCLEOTIDE SEQUENCE [LARGE SCALE GENOMIC DNA]</scope>
    <source>
        <strain evidence="4">DSM 17836 / JCM 10339 / NBRC 14399</strain>
    </source>
</reference>
<dbReference type="Proteomes" id="UP000007967">
    <property type="component" value="Chromosome"/>
</dbReference>
<dbReference type="InterPro" id="IPR050807">
    <property type="entry name" value="TransReg_Diox_bact_type"/>
</dbReference>
<evidence type="ECO:0000259" key="2">
    <source>
        <dbReference type="PROSITE" id="PS50943"/>
    </source>
</evidence>
<dbReference type="PANTHER" id="PTHR46797:SF1">
    <property type="entry name" value="METHYLPHOSPHONATE SYNTHASE"/>
    <property type="match status" value="1"/>
</dbReference>
<dbReference type="PANTHER" id="PTHR46797">
    <property type="entry name" value="HTH-TYPE TRANSCRIPTIONAL REGULATOR"/>
    <property type="match status" value="1"/>
</dbReference>
<dbReference type="InterPro" id="IPR010982">
    <property type="entry name" value="Lambda_DNA-bd_dom_sf"/>
</dbReference>
<name>D2PYR1_KRIFD</name>
<keyword evidence="1" id="KW-0238">DNA-binding</keyword>
<keyword evidence="4" id="KW-1185">Reference proteome</keyword>
<dbReference type="RefSeq" id="WP_012918463.1">
    <property type="nucleotide sequence ID" value="NC_013729.1"/>
</dbReference>
<dbReference type="GO" id="GO:0005829">
    <property type="term" value="C:cytosol"/>
    <property type="evidence" value="ECO:0007669"/>
    <property type="project" value="TreeGrafter"/>
</dbReference>
<accession>D2PYR1</accession>
<dbReference type="InterPro" id="IPR001387">
    <property type="entry name" value="Cro/C1-type_HTH"/>
</dbReference>